<dbReference type="PANTHER" id="PTHR12058:SF0">
    <property type="entry name" value="ACTIN-RELATED PROTEIN 2_3 COMPLEX SUBUNIT 2"/>
    <property type="match status" value="1"/>
</dbReference>
<keyword evidence="4 6" id="KW-0009">Actin-binding</keyword>
<dbReference type="SUPFAM" id="SSF69645">
    <property type="entry name" value="Arp2/3 complex subunits"/>
    <property type="match status" value="1"/>
</dbReference>
<dbReference type="GO" id="GO:0030041">
    <property type="term" value="P:actin filament polymerization"/>
    <property type="evidence" value="ECO:0007669"/>
    <property type="project" value="InterPro"/>
</dbReference>
<evidence type="ECO:0000256" key="3">
    <source>
        <dbReference type="ARBA" id="ARBA00022490"/>
    </source>
</evidence>
<dbReference type="GO" id="GO:0005200">
    <property type="term" value="F:structural constituent of cytoskeleton"/>
    <property type="evidence" value="ECO:0007669"/>
    <property type="project" value="TreeGrafter"/>
</dbReference>
<reference evidence="7" key="1">
    <citation type="journal article" date="2017" name="Nature">
        <title>The genome of Chenopodium quinoa.</title>
        <authorList>
            <person name="Jarvis D.E."/>
            <person name="Ho Y.S."/>
            <person name="Lightfoot D.J."/>
            <person name="Schmoeckel S.M."/>
            <person name="Li B."/>
            <person name="Borm T.J.A."/>
            <person name="Ohyanagi H."/>
            <person name="Mineta K."/>
            <person name="Michell C.T."/>
            <person name="Saber N."/>
            <person name="Kharbatia N.M."/>
            <person name="Rupper R.R."/>
            <person name="Sharp A.R."/>
            <person name="Dally N."/>
            <person name="Boughton B.A."/>
            <person name="Woo Y.H."/>
            <person name="Gao G."/>
            <person name="Schijlen E.G.W.M."/>
            <person name="Guo X."/>
            <person name="Momin A.A."/>
            <person name="Negrao S."/>
            <person name="Al-Babili S."/>
            <person name="Gehring C."/>
            <person name="Roessner U."/>
            <person name="Jung C."/>
            <person name="Murphy K."/>
            <person name="Arold S.T."/>
            <person name="Gojobori T."/>
            <person name="van der Linden C.G."/>
            <person name="van Loo E.N."/>
            <person name="Jellen E.N."/>
            <person name="Maughan P.J."/>
            <person name="Tester M."/>
        </authorList>
    </citation>
    <scope>NUCLEOTIDE SEQUENCE [LARGE SCALE GENOMIC DNA]</scope>
    <source>
        <strain evidence="7">cv. PI 614886</strain>
    </source>
</reference>
<keyword evidence="5 6" id="KW-0206">Cytoskeleton</keyword>
<comment type="similarity">
    <text evidence="2 6">Belongs to the ARPC2 family.</text>
</comment>
<comment type="subcellular location">
    <subcellularLocation>
        <location evidence="1 6">Cytoplasm</location>
        <location evidence="1 6">Cytoskeleton</location>
    </subcellularLocation>
</comment>
<dbReference type="GO" id="GO:0051015">
    <property type="term" value="F:actin filament binding"/>
    <property type="evidence" value="ECO:0007669"/>
    <property type="project" value="TreeGrafter"/>
</dbReference>
<dbReference type="PANTHER" id="PTHR12058">
    <property type="entry name" value="ARP2/3 COMPLEX 34 KDA SUBUNIT"/>
    <property type="match status" value="1"/>
</dbReference>
<comment type="subunit">
    <text evidence="6">Component of the Arp2/3 complex.</text>
</comment>
<reference evidence="7" key="2">
    <citation type="submission" date="2021-03" db="UniProtKB">
        <authorList>
            <consortium name="EnsemblPlants"/>
        </authorList>
    </citation>
    <scope>IDENTIFICATION</scope>
</reference>
<evidence type="ECO:0000256" key="5">
    <source>
        <dbReference type="ARBA" id="ARBA00023212"/>
    </source>
</evidence>
<evidence type="ECO:0000313" key="7">
    <source>
        <dbReference type="EnsemblPlants" id="AUR62002643-RA:cds"/>
    </source>
</evidence>
<dbReference type="Gene3D" id="3.30.1460.20">
    <property type="match status" value="1"/>
</dbReference>
<dbReference type="EnsemblPlants" id="AUR62002643-RA">
    <property type="protein sequence ID" value="AUR62002643-RA:cds"/>
    <property type="gene ID" value="AUR62002643"/>
</dbReference>
<sequence>LDKGVELDCQWFDFDDVRFNVQEFVEAHRSASAGLNNAPSCQWSPSPPEELAGVPAEALSANAGFVSFVIFPRHVDIKKIDRTVWLLSTFHAYVSYHVKALDCAKSDPEKTKKVGTKTSFKRLSLKDSRSNSNSKASASWR</sequence>
<evidence type="ECO:0000256" key="6">
    <source>
        <dbReference type="RuleBase" id="RU364015"/>
    </source>
</evidence>
<keyword evidence="8" id="KW-1185">Reference proteome</keyword>
<comment type="function">
    <text evidence="6">Functions as actin-binding component of the Arp2/3 complex which is involved in regulation of actin polymerization and together with an activating nucleation-promoting factor (NPF) mediates the formation of branched actin networks.</text>
</comment>
<accession>A0A803KUD5</accession>
<protein>
    <recommendedName>
        <fullName evidence="6">Arp2/3 complex 34 kDa subunit</fullName>
    </recommendedName>
</protein>
<evidence type="ECO:0000256" key="4">
    <source>
        <dbReference type="ARBA" id="ARBA00023203"/>
    </source>
</evidence>
<evidence type="ECO:0000256" key="2">
    <source>
        <dbReference type="ARBA" id="ARBA00007192"/>
    </source>
</evidence>
<dbReference type="Pfam" id="PF04045">
    <property type="entry name" value="P34-Arc"/>
    <property type="match status" value="1"/>
</dbReference>
<dbReference type="GO" id="GO:0005885">
    <property type="term" value="C:Arp2/3 protein complex"/>
    <property type="evidence" value="ECO:0007669"/>
    <property type="project" value="InterPro"/>
</dbReference>
<dbReference type="Gramene" id="AUR62002643-RA">
    <property type="protein sequence ID" value="AUR62002643-RA:cds"/>
    <property type="gene ID" value="AUR62002643"/>
</dbReference>
<evidence type="ECO:0000256" key="1">
    <source>
        <dbReference type="ARBA" id="ARBA00004245"/>
    </source>
</evidence>
<dbReference type="InterPro" id="IPR034666">
    <property type="entry name" value="ARPC2/4"/>
</dbReference>
<keyword evidence="3 6" id="KW-0963">Cytoplasm</keyword>
<evidence type="ECO:0000313" key="8">
    <source>
        <dbReference type="Proteomes" id="UP000596660"/>
    </source>
</evidence>
<organism evidence="7 8">
    <name type="scientific">Chenopodium quinoa</name>
    <name type="common">Quinoa</name>
    <dbReference type="NCBI Taxonomy" id="63459"/>
    <lineage>
        <taxon>Eukaryota</taxon>
        <taxon>Viridiplantae</taxon>
        <taxon>Streptophyta</taxon>
        <taxon>Embryophyta</taxon>
        <taxon>Tracheophyta</taxon>
        <taxon>Spermatophyta</taxon>
        <taxon>Magnoliopsida</taxon>
        <taxon>eudicotyledons</taxon>
        <taxon>Gunneridae</taxon>
        <taxon>Pentapetalae</taxon>
        <taxon>Caryophyllales</taxon>
        <taxon>Chenopodiaceae</taxon>
        <taxon>Chenopodioideae</taxon>
        <taxon>Atripliceae</taxon>
        <taxon>Chenopodium</taxon>
    </lineage>
</organism>
<name>A0A803KUD5_CHEQI</name>
<dbReference type="InterPro" id="IPR007188">
    <property type="entry name" value="ARPC2"/>
</dbReference>
<proteinExistence type="inferred from homology"/>
<dbReference type="Proteomes" id="UP000596660">
    <property type="component" value="Unplaced"/>
</dbReference>
<dbReference type="AlphaFoldDB" id="A0A803KUD5"/>
<dbReference type="GO" id="GO:0034314">
    <property type="term" value="P:Arp2/3 complex-mediated actin nucleation"/>
    <property type="evidence" value="ECO:0007669"/>
    <property type="project" value="InterPro"/>
</dbReference>